<keyword evidence="8" id="KW-1185">Reference proteome</keyword>
<keyword evidence="4 6" id="KW-1133">Transmembrane helix</keyword>
<keyword evidence="3 6" id="KW-0812">Transmembrane</keyword>
<organism evidence="7 8">
    <name type="scientific">Cupriavidus gilardii J11</name>
    <dbReference type="NCBI Taxonomy" id="936133"/>
    <lineage>
        <taxon>Bacteria</taxon>
        <taxon>Pseudomonadati</taxon>
        <taxon>Pseudomonadota</taxon>
        <taxon>Betaproteobacteria</taxon>
        <taxon>Burkholderiales</taxon>
        <taxon>Burkholderiaceae</taxon>
        <taxon>Cupriavidus</taxon>
    </lineage>
</organism>
<dbReference type="Proteomes" id="UP000318141">
    <property type="component" value="Unassembled WGS sequence"/>
</dbReference>
<dbReference type="InterPro" id="IPR045214">
    <property type="entry name" value="Surf1/Surf4"/>
</dbReference>
<dbReference type="Pfam" id="PF02104">
    <property type="entry name" value="SURF1"/>
    <property type="match status" value="1"/>
</dbReference>
<sequence length="261" mass="28665">MTSWWRGLSPLPTLAAVLVIAITCALGNWQLDRAHQKTARAERLHRLAAMPPLDLAAVPPAMRGEELVDRPVQAHGRFDSRHVVLLENRPHGDGRDTRSGFLVLTPLWLDGQRDAGDASGQRSAVLVLRGWLPRDPVDRTRIAPFTTPDDIVSVHGVALGSVPRVYSLGDAGDEAGQTIRQNLDLQRYAAETGLPLLPIVLRQHGGSADGLARDWPAADLGAERHYGYAFQWFGLASLTLVLLLGLSWRRARRMRAPQRSA</sequence>
<dbReference type="PANTHER" id="PTHR23427:SF2">
    <property type="entry name" value="SURFEIT LOCUS PROTEIN 1"/>
    <property type="match status" value="1"/>
</dbReference>
<evidence type="ECO:0000313" key="7">
    <source>
        <dbReference type="EMBL" id="TWG83824.1"/>
    </source>
</evidence>
<evidence type="ECO:0000256" key="6">
    <source>
        <dbReference type="RuleBase" id="RU363076"/>
    </source>
</evidence>
<feature type="transmembrane region" description="Helical" evidence="6">
    <location>
        <begin position="229"/>
        <end position="248"/>
    </location>
</feature>
<evidence type="ECO:0000256" key="2">
    <source>
        <dbReference type="ARBA" id="ARBA00007165"/>
    </source>
</evidence>
<keyword evidence="6" id="KW-1003">Cell membrane</keyword>
<dbReference type="PANTHER" id="PTHR23427">
    <property type="entry name" value="SURFEIT LOCUS PROTEIN"/>
    <property type="match status" value="1"/>
</dbReference>
<comment type="similarity">
    <text evidence="2 6">Belongs to the SURF1 family.</text>
</comment>
<evidence type="ECO:0000313" key="8">
    <source>
        <dbReference type="Proteomes" id="UP000318141"/>
    </source>
</evidence>
<dbReference type="PROSITE" id="PS50895">
    <property type="entry name" value="SURF1"/>
    <property type="match status" value="1"/>
</dbReference>
<dbReference type="GO" id="GO:0005886">
    <property type="term" value="C:plasma membrane"/>
    <property type="evidence" value="ECO:0007669"/>
    <property type="project" value="UniProtKB-SubCell"/>
</dbReference>
<comment type="caution">
    <text evidence="7">The sequence shown here is derived from an EMBL/GenBank/DDBJ whole genome shotgun (WGS) entry which is preliminary data.</text>
</comment>
<dbReference type="CDD" id="cd06662">
    <property type="entry name" value="SURF1"/>
    <property type="match status" value="1"/>
</dbReference>
<name>A0A562BF77_9BURK</name>
<evidence type="ECO:0000256" key="1">
    <source>
        <dbReference type="ARBA" id="ARBA00004370"/>
    </source>
</evidence>
<proteinExistence type="inferred from homology"/>
<dbReference type="OrthoDB" id="9789940at2"/>
<reference evidence="7 8" key="1">
    <citation type="submission" date="2019-07" db="EMBL/GenBank/DDBJ databases">
        <title>Genome sequencing of lignin-degrading bacterial isolates.</title>
        <authorList>
            <person name="Gladden J."/>
        </authorList>
    </citation>
    <scope>NUCLEOTIDE SEQUENCE [LARGE SCALE GENOMIC DNA]</scope>
    <source>
        <strain evidence="7 8">J11</strain>
    </source>
</reference>
<dbReference type="InterPro" id="IPR002994">
    <property type="entry name" value="Surf1/Shy1"/>
</dbReference>
<protein>
    <recommendedName>
        <fullName evidence="6">SURF1-like protein</fullName>
    </recommendedName>
</protein>
<dbReference type="AlphaFoldDB" id="A0A562BF77"/>
<accession>A0A562BF77</accession>
<dbReference type="EMBL" id="VLJN01000023">
    <property type="protein sequence ID" value="TWG83824.1"/>
    <property type="molecule type" value="Genomic_DNA"/>
</dbReference>
<gene>
    <name evidence="7" type="ORF">L602_000300000390</name>
</gene>
<evidence type="ECO:0000256" key="4">
    <source>
        <dbReference type="ARBA" id="ARBA00022989"/>
    </source>
</evidence>
<evidence type="ECO:0000256" key="3">
    <source>
        <dbReference type="ARBA" id="ARBA00022692"/>
    </source>
</evidence>
<comment type="subcellular location">
    <subcellularLocation>
        <location evidence="6">Cell membrane</location>
        <topology evidence="6">Multi-pass membrane protein</topology>
    </subcellularLocation>
    <subcellularLocation>
        <location evidence="1">Membrane</location>
    </subcellularLocation>
</comment>
<evidence type="ECO:0000256" key="5">
    <source>
        <dbReference type="ARBA" id="ARBA00023136"/>
    </source>
</evidence>
<keyword evidence="5 6" id="KW-0472">Membrane</keyword>
<comment type="caution">
    <text evidence="6">Lacks conserved residue(s) required for the propagation of feature annotation.</text>
</comment>